<reference evidence="2" key="2">
    <citation type="journal article" date="2019" name="Mol. Plant Microbe Interact.">
        <title>Genome sequence resources for four phytopathogenic fungi from the Colletotrichum orbiculare species complex.</title>
        <authorList>
            <person name="Gan P."/>
            <person name="Tsushima A."/>
            <person name="Narusaka M."/>
            <person name="Narusaka Y."/>
            <person name="Takano Y."/>
            <person name="Kubo Y."/>
            <person name="Shirasu K."/>
        </authorList>
    </citation>
    <scope>GENOME REANNOTATION</scope>
    <source>
        <strain evidence="2">104-T / ATCC 96160 / CBS 514.97 / LARS 414 / MAFF 240422</strain>
    </source>
</reference>
<gene>
    <name evidence="1" type="ORF">Cob_v008968</name>
</gene>
<name>A0A484FKE1_COLOR</name>
<keyword evidence="2" id="KW-1185">Reference proteome</keyword>
<accession>A0A484FKE1</accession>
<evidence type="ECO:0000313" key="1">
    <source>
        <dbReference type="EMBL" id="TDZ18151.1"/>
    </source>
</evidence>
<evidence type="ECO:0000313" key="2">
    <source>
        <dbReference type="Proteomes" id="UP000014480"/>
    </source>
</evidence>
<comment type="caution">
    <text evidence="1">The sequence shown here is derived from an EMBL/GenBank/DDBJ whole genome shotgun (WGS) entry which is preliminary data.</text>
</comment>
<dbReference type="Proteomes" id="UP000014480">
    <property type="component" value="Unassembled WGS sequence"/>
</dbReference>
<sequence length="223" mass="25064">MLKSWPKYTIPSSAEGVLPRFVTGTGLFFRNLRLQSFADAPWLTILLMISSGLRRRSSKRIEAVGIEDTLAVIIDLVNLSLIGKEPLLLLLLFFFDKQLPSGLPKPLSNTHIPLASSARKAARASSLQETLPSASKPVLNAISDHTLYRFRSVAHRLWKMRWADYSQEGSKKECARCAQRCATLANNQTYPPLLPKFKRYPRPKKHVTFQITEIPAAQLIPPT</sequence>
<protein>
    <submittedName>
        <fullName evidence="1">Uncharacterized protein</fullName>
    </submittedName>
</protein>
<proteinExistence type="predicted"/>
<dbReference type="EMBL" id="AMCV02000025">
    <property type="protein sequence ID" value="TDZ18151.1"/>
    <property type="molecule type" value="Genomic_DNA"/>
</dbReference>
<dbReference type="AlphaFoldDB" id="A0A484FKE1"/>
<organism evidence="1 2">
    <name type="scientific">Colletotrichum orbiculare (strain 104-T / ATCC 96160 / CBS 514.97 / LARS 414 / MAFF 240422)</name>
    <name type="common">Cucumber anthracnose fungus</name>
    <name type="synonym">Colletotrichum lagenarium</name>
    <dbReference type="NCBI Taxonomy" id="1213857"/>
    <lineage>
        <taxon>Eukaryota</taxon>
        <taxon>Fungi</taxon>
        <taxon>Dikarya</taxon>
        <taxon>Ascomycota</taxon>
        <taxon>Pezizomycotina</taxon>
        <taxon>Sordariomycetes</taxon>
        <taxon>Hypocreomycetidae</taxon>
        <taxon>Glomerellales</taxon>
        <taxon>Glomerellaceae</taxon>
        <taxon>Colletotrichum</taxon>
        <taxon>Colletotrichum orbiculare species complex</taxon>
    </lineage>
</organism>
<reference evidence="2" key="1">
    <citation type="journal article" date="2013" name="New Phytol.">
        <title>Comparative genomic and transcriptomic analyses reveal the hemibiotrophic stage shift of Colletotrichum fungi.</title>
        <authorList>
            <person name="Gan P."/>
            <person name="Ikeda K."/>
            <person name="Irieda H."/>
            <person name="Narusaka M."/>
            <person name="O'Connell R.J."/>
            <person name="Narusaka Y."/>
            <person name="Takano Y."/>
            <person name="Kubo Y."/>
            <person name="Shirasu K."/>
        </authorList>
    </citation>
    <scope>NUCLEOTIDE SEQUENCE [LARGE SCALE GENOMIC DNA]</scope>
    <source>
        <strain evidence="2">104-T / ATCC 96160 / CBS 514.97 / LARS 414 / MAFF 240422</strain>
    </source>
</reference>